<dbReference type="EMBL" id="NCKV01043253">
    <property type="protein sequence ID" value="RWS18235.1"/>
    <property type="molecule type" value="Genomic_DNA"/>
</dbReference>
<dbReference type="OrthoDB" id="6514906at2759"/>
<keyword evidence="3" id="KW-1185">Reference proteome</keyword>
<feature type="non-terminal residue" evidence="2">
    <location>
        <position position="210"/>
    </location>
</feature>
<dbReference type="InterPro" id="IPR036397">
    <property type="entry name" value="RNaseH_sf"/>
</dbReference>
<dbReference type="InterPro" id="IPR050951">
    <property type="entry name" value="Retrovirus_Pol_polyprotein"/>
</dbReference>
<accession>A0A443RSJ8</accession>
<dbReference type="PANTHER" id="PTHR37984:SF5">
    <property type="entry name" value="PROTEIN NYNRIN-LIKE"/>
    <property type="match status" value="1"/>
</dbReference>
<sequence>MSGYGSKKQYIHVAIDNFTRYLWTLSSKTQTAKDFINLVKQISQTNKPKLIIADRYTGINSTEFKNYLEKQSIKIQFITVNCPQSNGMCERMNQTLVTRLRCKINEKSKNVCWPKLLIDVTEEYNNSPHSVTTFSPKYLMFGIEPFAPITDKYYPEMKEARRIALEKSSANHALNKKYYDEKHEDYEFKIGELVYVENKNEISRKKLEPI</sequence>
<evidence type="ECO:0000259" key="1">
    <source>
        <dbReference type="PROSITE" id="PS50994"/>
    </source>
</evidence>
<dbReference type="AlphaFoldDB" id="A0A443RSJ8"/>
<gene>
    <name evidence="2" type="ORF">B4U80_06471</name>
</gene>
<dbReference type="Gene3D" id="3.30.420.10">
    <property type="entry name" value="Ribonuclease H-like superfamily/Ribonuclease H"/>
    <property type="match status" value="1"/>
</dbReference>
<dbReference type="InterPro" id="IPR001584">
    <property type="entry name" value="Integrase_cat-core"/>
</dbReference>
<dbReference type="GO" id="GO:0003676">
    <property type="term" value="F:nucleic acid binding"/>
    <property type="evidence" value="ECO:0007669"/>
    <property type="project" value="InterPro"/>
</dbReference>
<evidence type="ECO:0000313" key="2">
    <source>
        <dbReference type="EMBL" id="RWS18235.1"/>
    </source>
</evidence>
<feature type="domain" description="Integrase catalytic" evidence="1">
    <location>
        <begin position="1"/>
        <end position="144"/>
    </location>
</feature>
<protein>
    <submittedName>
        <fullName evidence="2">Retrotransposable element Tf2 protein type 3-like protein</fullName>
    </submittedName>
</protein>
<name>A0A443RSJ8_9ACAR</name>
<organism evidence="2 3">
    <name type="scientific">Leptotrombidium deliense</name>
    <dbReference type="NCBI Taxonomy" id="299467"/>
    <lineage>
        <taxon>Eukaryota</taxon>
        <taxon>Metazoa</taxon>
        <taxon>Ecdysozoa</taxon>
        <taxon>Arthropoda</taxon>
        <taxon>Chelicerata</taxon>
        <taxon>Arachnida</taxon>
        <taxon>Acari</taxon>
        <taxon>Acariformes</taxon>
        <taxon>Trombidiformes</taxon>
        <taxon>Prostigmata</taxon>
        <taxon>Anystina</taxon>
        <taxon>Parasitengona</taxon>
        <taxon>Trombiculoidea</taxon>
        <taxon>Trombiculidae</taxon>
        <taxon>Leptotrombidium</taxon>
    </lineage>
</organism>
<dbReference type="PANTHER" id="PTHR37984">
    <property type="entry name" value="PROTEIN CBG26694"/>
    <property type="match status" value="1"/>
</dbReference>
<dbReference type="InterPro" id="IPR012337">
    <property type="entry name" value="RNaseH-like_sf"/>
</dbReference>
<dbReference type="STRING" id="299467.A0A443RSJ8"/>
<dbReference type="VEuPathDB" id="VectorBase:LDEU013805"/>
<dbReference type="GO" id="GO:0015074">
    <property type="term" value="P:DNA integration"/>
    <property type="evidence" value="ECO:0007669"/>
    <property type="project" value="InterPro"/>
</dbReference>
<dbReference type="PROSITE" id="PS50994">
    <property type="entry name" value="INTEGRASE"/>
    <property type="match status" value="1"/>
</dbReference>
<dbReference type="Proteomes" id="UP000288716">
    <property type="component" value="Unassembled WGS sequence"/>
</dbReference>
<reference evidence="2 3" key="1">
    <citation type="journal article" date="2018" name="Gigascience">
        <title>Genomes of trombidid mites reveal novel predicted allergens and laterally-transferred genes associated with secondary metabolism.</title>
        <authorList>
            <person name="Dong X."/>
            <person name="Chaisiri K."/>
            <person name="Xia D."/>
            <person name="Armstrong S.D."/>
            <person name="Fang Y."/>
            <person name="Donnelly M.J."/>
            <person name="Kadowaki T."/>
            <person name="McGarry J.W."/>
            <person name="Darby A.C."/>
            <person name="Makepeace B.L."/>
        </authorList>
    </citation>
    <scope>NUCLEOTIDE SEQUENCE [LARGE SCALE GENOMIC DNA]</scope>
    <source>
        <strain evidence="2">UoL-UT</strain>
    </source>
</reference>
<evidence type="ECO:0000313" key="3">
    <source>
        <dbReference type="Proteomes" id="UP000288716"/>
    </source>
</evidence>
<comment type="caution">
    <text evidence="2">The sequence shown here is derived from an EMBL/GenBank/DDBJ whole genome shotgun (WGS) entry which is preliminary data.</text>
</comment>
<proteinExistence type="predicted"/>
<dbReference type="SUPFAM" id="SSF53098">
    <property type="entry name" value="Ribonuclease H-like"/>
    <property type="match status" value="1"/>
</dbReference>